<dbReference type="Proteomes" id="UP000028488">
    <property type="component" value="Chromosome"/>
</dbReference>
<accession>A0A076EQ54</accession>
<dbReference type="PANTHER" id="PTHR11803:SF58">
    <property type="entry name" value="PROTEIN HMF1-RELATED"/>
    <property type="match status" value="1"/>
</dbReference>
<organism evidence="2 3">
    <name type="scientific">Rhodococcus opacus</name>
    <name type="common">Nocardia opaca</name>
    <dbReference type="NCBI Taxonomy" id="37919"/>
    <lineage>
        <taxon>Bacteria</taxon>
        <taxon>Bacillati</taxon>
        <taxon>Actinomycetota</taxon>
        <taxon>Actinomycetes</taxon>
        <taxon>Mycobacteriales</taxon>
        <taxon>Nocardiaceae</taxon>
        <taxon>Rhodococcus</taxon>
    </lineage>
</organism>
<dbReference type="CDD" id="cd00448">
    <property type="entry name" value="YjgF_YER057c_UK114_family"/>
    <property type="match status" value="1"/>
</dbReference>
<evidence type="ECO:0000313" key="2">
    <source>
        <dbReference type="EMBL" id="AII08185.1"/>
    </source>
</evidence>
<evidence type="ECO:0000256" key="1">
    <source>
        <dbReference type="ARBA" id="ARBA00010552"/>
    </source>
</evidence>
<dbReference type="SUPFAM" id="SSF55298">
    <property type="entry name" value="YjgF-like"/>
    <property type="match status" value="1"/>
</dbReference>
<reference evidence="2 3" key="1">
    <citation type="submission" date="2014-07" db="EMBL/GenBank/DDBJ databases">
        <title>Genome Sequence of Rhodococcus opacus Strain R7, a Biodegrader of Mono- and Polycyclic Aromatic Hydrocarbons.</title>
        <authorList>
            <person name="Di Gennaro P."/>
            <person name="Zampolli J."/>
            <person name="Presti I."/>
            <person name="Cappelletti M."/>
            <person name="D'Ursi P."/>
            <person name="Orro A."/>
            <person name="Mezzelani A."/>
            <person name="Milanesi L."/>
        </authorList>
    </citation>
    <scope>NUCLEOTIDE SEQUENCE [LARGE SCALE GENOMIC DNA]</scope>
    <source>
        <strain evidence="2 3">R7</strain>
    </source>
</reference>
<dbReference type="eggNOG" id="COG0251">
    <property type="taxonomic scope" value="Bacteria"/>
</dbReference>
<dbReference type="Gene3D" id="3.30.1330.40">
    <property type="entry name" value="RutC-like"/>
    <property type="match status" value="1"/>
</dbReference>
<proteinExistence type="inferred from homology"/>
<dbReference type="GO" id="GO:0005829">
    <property type="term" value="C:cytosol"/>
    <property type="evidence" value="ECO:0007669"/>
    <property type="project" value="TreeGrafter"/>
</dbReference>
<protein>
    <submittedName>
        <fullName evidence="2">Endoribonuclease L-PSP</fullName>
    </submittedName>
</protein>
<dbReference type="PANTHER" id="PTHR11803">
    <property type="entry name" value="2-IMINOBUTANOATE/2-IMINOPROPANOATE DEAMINASE RIDA"/>
    <property type="match status" value="1"/>
</dbReference>
<dbReference type="Pfam" id="PF01042">
    <property type="entry name" value="Ribonuc_L-PSP"/>
    <property type="match status" value="1"/>
</dbReference>
<dbReference type="GO" id="GO:0019239">
    <property type="term" value="F:deaminase activity"/>
    <property type="evidence" value="ECO:0007669"/>
    <property type="project" value="TreeGrafter"/>
</dbReference>
<gene>
    <name evidence="2" type="ORF">EP51_27610</name>
</gene>
<evidence type="ECO:0000313" key="3">
    <source>
        <dbReference type="Proteomes" id="UP000028488"/>
    </source>
</evidence>
<comment type="similarity">
    <text evidence="1">Belongs to the RutC family.</text>
</comment>
<dbReference type="EMBL" id="CP008947">
    <property type="protein sequence ID" value="AII08185.1"/>
    <property type="molecule type" value="Genomic_DNA"/>
</dbReference>
<dbReference type="RefSeq" id="WP_128642315.1">
    <property type="nucleotide sequence ID" value="NZ_CP008947.1"/>
</dbReference>
<dbReference type="InterPro" id="IPR006175">
    <property type="entry name" value="YjgF/YER057c/UK114"/>
</dbReference>
<dbReference type="InterPro" id="IPR035959">
    <property type="entry name" value="RutC-like_sf"/>
</dbReference>
<name>A0A076EQ54_RHOOP</name>
<dbReference type="AlphaFoldDB" id="A0A076EQ54"/>
<sequence>MAEYLNPGNLPYPRFGMNPGVATKDYVFCGEMALDLETLARKPEADTIANETKLALEEIQGILETVGCTLGDVVKTTCYLADDSYRKEFWTAYTEVVGEGPYPARTTLVVGIAGDCRVEIDALAIRPRNQR</sequence>